<sequence length="340" mass="38717">MSGSQRRQERQLTPSDGFRPASNSARNRRPKVVLEQLGEGCIVWLPTKDENDDGTIKCIKERCCENKELHSEGYGHPILVLKIKQHGICSFAEVTSKQTRYRVPIMQDSPADPEAPVTWQLYLEKGKMDCKSYIKTEHIFDVSVALLRTCSFRWTSKPSDIRLTHKSYQYLAKKVGLEGYKTWVSTTLLDRGQGGYRVDYQQISQIQQRMDASVGADPQACMHNRNAAPLPLLQRSATVRIPTVSVANSTWATRPNARPPRPPTANMSSWQTERERRAHQRPQNGADWEDLESDRARWPSDDSDGDGSLSWGYLLLGVGMVGFGTVVYLFRWTIWRWLSS</sequence>
<reference evidence="3 4" key="1">
    <citation type="journal article" date="2018" name="IMA Fungus">
        <title>IMA Genome-F 9: Draft genome sequence of Annulohypoxylon stygium, Aspergillus mulundensis, Berkeleyomyces basicola (syn. Thielaviopsis basicola), Ceratocystis smalleyi, two Cercospora beticola strains, Coleophoma cylindrospora, Fusarium fracticaudum, Phialophora cf. hyalina, and Morchella septimelata.</title>
        <authorList>
            <person name="Wingfield B.D."/>
            <person name="Bills G.F."/>
            <person name="Dong Y."/>
            <person name="Huang W."/>
            <person name="Nel W.J."/>
            <person name="Swalarsk-Parry B.S."/>
            <person name="Vaghefi N."/>
            <person name="Wilken P.M."/>
            <person name="An Z."/>
            <person name="de Beer Z.W."/>
            <person name="De Vos L."/>
            <person name="Chen L."/>
            <person name="Duong T.A."/>
            <person name="Gao Y."/>
            <person name="Hammerbacher A."/>
            <person name="Kikkert J.R."/>
            <person name="Li Y."/>
            <person name="Li H."/>
            <person name="Li K."/>
            <person name="Li Q."/>
            <person name="Liu X."/>
            <person name="Ma X."/>
            <person name="Naidoo K."/>
            <person name="Pethybridge S.J."/>
            <person name="Sun J."/>
            <person name="Steenkamp E.T."/>
            <person name="van der Nest M.A."/>
            <person name="van Wyk S."/>
            <person name="Wingfield M.J."/>
            <person name="Xiong C."/>
            <person name="Yue Q."/>
            <person name="Zhang X."/>
        </authorList>
    </citation>
    <scope>NUCLEOTIDE SEQUENCE [LARGE SCALE GENOMIC DNA]</scope>
    <source>
        <strain evidence="3 4">BP 5553</strain>
    </source>
</reference>
<feature type="compositionally biased region" description="Basic and acidic residues" evidence="1">
    <location>
        <begin position="1"/>
        <end position="10"/>
    </location>
</feature>
<feature type="region of interest" description="Disordered" evidence="1">
    <location>
        <begin position="250"/>
        <end position="305"/>
    </location>
</feature>
<gene>
    <name evidence="3" type="ORF">BP5553_05115</name>
</gene>
<evidence type="ECO:0000313" key="4">
    <source>
        <dbReference type="Proteomes" id="UP000254866"/>
    </source>
</evidence>
<keyword evidence="2" id="KW-0812">Transmembrane</keyword>
<protein>
    <submittedName>
        <fullName evidence="3">Uncharacterized protein</fullName>
    </submittedName>
</protein>
<dbReference type="STRING" id="2656787.A0A370TQ94"/>
<keyword evidence="2" id="KW-1133">Transmembrane helix</keyword>
<feature type="region of interest" description="Disordered" evidence="1">
    <location>
        <begin position="1"/>
        <end position="30"/>
    </location>
</feature>
<dbReference type="EMBL" id="NPIC01000003">
    <property type="protein sequence ID" value="RDL37682.1"/>
    <property type="molecule type" value="Genomic_DNA"/>
</dbReference>
<comment type="caution">
    <text evidence="3">The sequence shown here is derived from an EMBL/GenBank/DDBJ whole genome shotgun (WGS) entry which is preliminary data.</text>
</comment>
<dbReference type="Proteomes" id="UP000254866">
    <property type="component" value="Unassembled WGS sequence"/>
</dbReference>
<keyword evidence="4" id="KW-1185">Reference proteome</keyword>
<dbReference type="GeneID" id="43597964"/>
<dbReference type="OrthoDB" id="3537171at2759"/>
<name>A0A370TQ94_9HELO</name>
<evidence type="ECO:0000313" key="3">
    <source>
        <dbReference type="EMBL" id="RDL37682.1"/>
    </source>
</evidence>
<evidence type="ECO:0000256" key="2">
    <source>
        <dbReference type="SAM" id="Phobius"/>
    </source>
</evidence>
<evidence type="ECO:0000256" key="1">
    <source>
        <dbReference type="SAM" id="MobiDB-lite"/>
    </source>
</evidence>
<organism evidence="3 4">
    <name type="scientific">Venustampulla echinocandica</name>
    <dbReference type="NCBI Taxonomy" id="2656787"/>
    <lineage>
        <taxon>Eukaryota</taxon>
        <taxon>Fungi</taxon>
        <taxon>Dikarya</taxon>
        <taxon>Ascomycota</taxon>
        <taxon>Pezizomycotina</taxon>
        <taxon>Leotiomycetes</taxon>
        <taxon>Helotiales</taxon>
        <taxon>Pleuroascaceae</taxon>
        <taxon>Venustampulla</taxon>
    </lineage>
</organism>
<accession>A0A370TQ94</accession>
<dbReference type="RefSeq" id="XP_031870338.1">
    <property type="nucleotide sequence ID" value="XM_032013738.1"/>
</dbReference>
<feature type="transmembrane region" description="Helical" evidence="2">
    <location>
        <begin position="311"/>
        <end position="330"/>
    </location>
</feature>
<keyword evidence="2" id="KW-0472">Membrane</keyword>
<proteinExistence type="predicted"/>
<dbReference type="AlphaFoldDB" id="A0A370TQ94"/>